<dbReference type="InterPro" id="IPR050121">
    <property type="entry name" value="Cytochrome_P450_monoxygenase"/>
</dbReference>
<dbReference type="Gene3D" id="1.10.630.10">
    <property type="entry name" value="Cytochrome P450"/>
    <property type="match status" value="1"/>
</dbReference>
<dbReference type="InterPro" id="IPR001128">
    <property type="entry name" value="Cyt_P450"/>
</dbReference>
<evidence type="ECO:0000256" key="5">
    <source>
        <dbReference type="ARBA" id="ARBA00023002"/>
    </source>
</evidence>
<feature type="binding site" description="axial binding residue" evidence="7">
    <location>
        <position position="429"/>
    </location>
    <ligand>
        <name>heme</name>
        <dbReference type="ChEBI" id="CHEBI:30413"/>
    </ligand>
    <ligandPart>
        <name>Fe</name>
        <dbReference type="ChEBI" id="CHEBI:18248"/>
    </ligandPart>
</feature>
<sequence length="486" mass="54894">MPIMTINFYYLPPLALLIAIAGSAHVVLRGPLAKLPGPWYTAWTDVVLLYKQATGKKVTYVENLHRRYGPVVRITPRETSLRDPRVTRKIYSVKGEFPKSEFYDRVASGLVSVFSTRDIDVHRRFRRLLSSGISESSLLTHLPVIEGKVDMAIRRMGEEMQRREVADVFHWFLSMGTDIIGELSFGQSFEMLETGEESQYIRDLKTLAKFSGIRATFPFLIKLGHHVNIPFIKDAIENRRRTVEYAEQSIARHYRIVEEQGKEAKPTLLSKLYKAGDDGMAFHEIRANATAYIVAGSDTAANTLTYLVWMVCKHAEVKAKLVQELQQLPASYGYHDVKSLPYLNLVIDETLRLYSAAPAGLPRDVPAGGAEFLGYYIPAGYTVSTGAYSMHRNPAVFPDPERFEPSRWADPTRDMKDSFVPFGGGSRICLGIHLARMELRLAAARFFKTFPNARVSTAEGFCDEDMEPEMFFLLSPKSKRCLVEVS</sequence>
<evidence type="ECO:0000256" key="7">
    <source>
        <dbReference type="PIRSR" id="PIRSR602401-1"/>
    </source>
</evidence>
<dbReference type="Proteomes" id="UP001295740">
    <property type="component" value="Unassembled WGS sequence"/>
</dbReference>
<proteinExistence type="inferred from homology"/>
<keyword evidence="8" id="KW-0503">Monooxygenase</keyword>
<evidence type="ECO:0000313" key="9">
    <source>
        <dbReference type="EMBL" id="CAJ2504798.1"/>
    </source>
</evidence>
<evidence type="ECO:0000256" key="6">
    <source>
        <dbReference type="ARBA" id="ARBA00023004"/>
    </source>
</evidence>
<keyword evidence="10" id="KW-1185">Reference proteome</keyword>
<evidence type="ECO:0000256" key="2">
    <source>
        <dbReference type="ARBA" id="ARBA00010617"/>
    </source>
</evidence>
<dbReference type="PRINTS" id="PR00385">
    <property type="entry name" value="P450"/>
</dbReference>
<dbReference type="GO" id="GO:0004497">
    <property type="term" value="F:monooxygenase activity"/>
    <property type="evidence" value="ECO:0007669"/>
    <property type="project" value="UniProtKB-KW"/>
</dbReference>
<dbReference type="SUPFAM" id="SSF48264">
    <property type="entry name" value="Cytochrome P450"/>
    <property type="match status" value="1"/>
</dbReference>
<dbReference type="PANTHER" id="PTHR24305:SF96">
    <property type="entry name" value="CYTOCHROME P450 MONOOXYGENASE STCB-RELATED"/>
    <property type="match status" value="1"/>
</dbReference>
<name>A0AAI8YEY3_9PEZI</name>
<evidence type="ECO:0000256" key="1">
    <source>
        <dbReference type="ARBA" id="ARBA00001971"/>
    </source>
</evidence>
<reference evidence="9" key="1">
    <citation type="submission" date="2023-10" db="EMBL/GenBank/DDBJ databases">
        <authorList>
            <person name="Hackl T."/>
        </authorList>
    </citation>
    <scope>NUCLEOTIDE SEQUENCE</scope>
</reference>
<comment type="similarity">
    <text evidence="2 8">Belongs to the cytochrome P450 family.</text>
</comment>
<dbReference type="InterPro" id="IPR002401">
    <property type="entry name" value="Cyt_P450_E_grp-I"/>
</dbReference>
<dbReference type="GO" id="GO:0016705">
    <property type="term" value="F:oxidoreductase activity, acting on paired donors, with incorporation or reduction of molecular oxygen"/>
    <property type="evidence" value="ECO:0007669"/>
    <property type="project" value="InterPro"/>
</dbReference>
<dbReference type="PANTHER" id="PTHR24305">
    <property type="entry name" value="CYTOCHROME P450"/>
    <property type="match status" value="1"/>
</dbReference>
<comment type="caution">
    <text evidence="9">The sequence shown here is derived from an EMBL/GenBank/DDBJ whole genome shotgun (WGS) entry which is preliminary data.</text>
</comment>
<dbReference type="PRINTS" id="PR00463">
    <property type="entry name" value="EP450I"/>
</dbReference>
<dbReference type="PROSITE" id="PS00086">
    <property type="entry name" value="CYTOCHROME_P450"/>
    <property type="match status" value="1"/>
</dbReference>
<keyword evidence="4 7" id="KW-0479">Metal-binding</keyword>
<accession>A0AAI8YEY3</accession>
<dbReference type="CDD" id="cd11059">
    <property type="entry name" value="CYP_fungal"/>
    <property type="match status" value="1"/>
</dbReference>
<dbReference type="InterPro" id="IPR036396">
    <property type="entry name" value="Cyt_P450_sf"/>
</dbReference>
<evidence type="ECO:0000256" key="8">
    <source>
        <dbReference type="RuleBase" id="RU000461"/>
    </source>
</evidence>
<evidence type="ECO:0000256" key="3">
    <source>
        <dbReference type="ARBA" id="ARBA00022617"/>
    </source>
</evidence>
<dbReference type="AlphaFoldDB" id="A0AAI8YEY3"/>
<dbReference type="GO" id="GO:0020037">
    <property type="term" value="F:heme binding"/>
    <property type="evidence" value="ECO:0007669"/>
    <property type="project" value="InterPro"/>
</dbReference>
<dbReference type="Pfam" id="PF00067">
    <property type="entry name" value="p450"/>
    <property type="match status" value="1"/>
</dbReference>
<dbReference type="InterPro" id="IPR017972">
    <property type="entry name" value="Cyt_P450_CS"/>
</dbReference>
<organism evidence="9 10">
    <name type="scientific">Anthostomella pinea</name>
    <dbReference type="NCBI Taxonomy" id="933095"/>
    <lineage>
        <taxon>Eukaryota</taxon>
        <taxon>Fungi</taxon>
        <taxon>Dikarya</taxon>
        <taxon>Ascomycota</taxon>
        <taxon>Pezizomycotina</taxon>
        <taxon>Sordariomycetes</taxon>
        <taxon>Xylariomycetidae</taxon>
        <taxon>Xylariales</taxon>
        <taxon>Xylariaceae</taxon>
        <taxon>Anthostomella</taxon>
    </lineage>
</organism>
<keyword evidence="5 8" id="KW-0560">Oxidoreductase</keyword>
<dbReference type="GO" id="GO:0005506">
    <property type="term" value="F:iron ion binding"/>
    <property type="evidence" value="ECO:0007669"/>
    <property type="project" value="InterPro"/>
</dbReference>
<keyword evidence="3 7" id="KW-0349">Heme</keyword>
<comment type="cofactor">
    <cofactor evidence="1 7">
        <name>heme</name>
        <dbReference type="ChEBI" id="CHEBI:30413"/>
    </cofactor>
</comment>
<protein>
    <submittedName>
        <fullName evidence="9">Uu.00g121920.m01.CDS01</fullName>
    </submittedName>
</protein>
<gene>
    <name evidence="9" type="ORF">KHLLAP_LOCUS5266</name>
</gene>
<dbReference type="EMBL" id="CAUWAG010000007">
    <property type="protein sequence ID" value="CAJ2504798.1"/>
    <property type="molecule type" value="Genomic_DNA"/>
</dbReference>
<evidence type="ECO:0000313" key="10">
    <source>
        <dbReference type="Proteomes" id="UP001295740"/>
    </source>
</evidence>
<evidence type="ECO:0000256" key="4">
    <source>
        <dbReference type="ARBA" id="ARBA00022723"/>
    </source>
</evidence>
<keyword evidence="6 7" id="KW-0408">Iron</keyword>